<name>A0A1H0V7T9_9BURK</name>
<evidence type="ECO:0000313" key="5">
    <source>
        <dbReference type="Proteomes" id="UP000199317"/>
    </source>
</evidence>
<gene>
    <name evidence="4" type="ORF">SAMN04489708_12417</name>
</gene>
<dbReference type="GO" id="GO:0016989">
    <property type="term" value="F:sigma factor antagonist activity"/>
    <property type="evidence" value="ECO:0007669"/>
    <property type="project" value="TreeGrafter"/>
</dbReference>
<evidence type="ECO:0000259" key="3">
    <source>
        <dbReference type="Pfam" id="PF16220"/>
    </source>
</evidence>
<dbReference type="AlphaFoldDB" id="A0A1H0V7T9"/>
<dbReference type="InterPro" id="IPR012373">
    <property type="entry name" value="Ferrdict_sens_TM"/>
</dbReference>
<evidence type="ECO:0000259" key="2">
    <source>
        <dbReference type="Pfam" id="PF04773"/>
    </source>
</evidence>
<sequence length="499" mass="54240">MSEVLADQPAFEDLQQAADWFAVLHSDRVSEADRCNWQRWLETGPRQRAAWSQVGAVHPMARQVLEHRPAVSRRRRTVLRTLVAVPVTGVAAWMASRQMPWHEWTAALRTDTGEQRSWALADGSELVLNTASAADLNYSTVLRRIVLHREELPIASRHDPASPLRPLVVDVAHGRITALGTRFAVRYGHDGAVRVTVFEGAVQLRPGDGGDGPVLAAGQQARLLRDHVEPPASAAGYAADWQRGMLVADGMRLGDFIAELARYRRGHLGCTPEVAGVEEGLTAALSGTGLQAARPGNRARDRAPASSRAAPPGAPRPTRRCWRPRSRSRPSRAARRTRRAPPRWSRACATRRASWPNKATPTCATTGPRCAASRRRRATSTTCTCRSARAAIPSRASSPGGWSAPRWSRPVVGTLRTGHAGRTGQHGQQAAHGRAGARGRGAGGQPRSQAGCIRLRRRAGRRRGAELPPRGAAPRGRHLVRPRLGEKNLHRAVAHVPPQ</sequence>
<evidence type="ECO:0000313" key="4">
    <source>
        <dbReference type="EMBL" id="SDP74602.1"/>
    </source>
</evidence>
<dbReference type="PANTHER" id="PTHR30273:SF2">
    <property type="entry name" value="PROTEIN FECR"/>
    <property type="match status" value="1"/>
</dbReference>
<feature type="domain" description="FecR protein" evidence="2">
    <location>
        <begin position="108"/>
        <end position="203"/>
    </location>
</feature>
<dbReference type="InterPro" id="IPR032623">
    <property type="entry name" value="FecR_N"/>
</dbReference>
<feature type="region of interest" description="Disordered" evidence="1">
    <location>
        <begin position="288"/>
        <end position="368"/>
    </location>
</feature>
<organism evidence="4 5">
    <name type="scientific">Paracidovorax cattleyae</name>
    <dbReference type="NCBI Taxonomy" id="80868"/>
    <lineage>
        <taxon>Bacteria</taxon>
        <taxon>Pseudomonadati</taxon>
        <taxon>Pseudomonadota</taxon>
        <taxon>Betaproteobacteria</taxon>
        <taxon>Burkholderiales</taxon>
        <taxon>Comamonadaceae</taxon>
        <taxon>Paracidovorax</taxon>
    </lineage>
</organism>
<accession>A0A1H0V7T9</accession>
<dbReference type="EMBL" id="FNJL01000024">
    <property type="protein sequence ID" value="SDP74602.1"/>
    <property type="molecule type" value="Genomic_DNA"/>
</dbReference>
<feature type="compositionally biased region" description="Low complexity" evidence="1">
    <location>
        <begin position="419"/>
        <end position="434"/>
    </location>
</feature>
<keyword evidence="5" id="KW-1185">Reference proteome</keyword>
<feature type="domain" description="FecR N-terminal" evidence="3">
    <location>
        <begin position="15"/>
        <end position="55"/>
    </location>
</feature>
<evidence type="ECO:0000256" key="1">
    <source>
        <dbReference type="SAM" id="MobiDB-lite"/>
    </source>
</evidence>
<dbReference type="InterPro" id="IPR006860">
    <property type="entry name" value="FecR"/>
</dbReference>
<dbReference type="Gene3D" id="2.60.120.1440">
    <property type="match status" value="1"/>
</dbReference>
<reference evidence="5" key="1">
    <citation type="submission" date="2016-10" db="EMBL/GenBank/DDBJ databases">
        <authorList>
            <person name="Varghese N."/>
            <person name="Submissions S."/>
        </authorList>
    </citation>
    <scope>NUCLEOTIDE SEQUENCE [LARGE SCALE GENOMIC DNA]</scope>
    <source>
        <strain evidence="5">DSM 17101</strain>
    </source>
</reference>
<dbReference type="PANTHER" id="PTHR30273">
    <property type="entry name" value="PERIPLASMIC SIGNAL SENSOR AND SIGMA FACTOR ACTIVATOR FECR-RELATED"/>
    <property type="match status" value="1"/>
</dbReference>
<dbReference type="Pfam" id="PF04773">
    <property type="entry name" value="FecR"/>
    <property type="match status" value="1"/>
</dbReference>
<protein>
    <submittedName>
        <fullName evidence="4">Ferric-dicitrate binding protein FerR, regulates iron transport through sigma-19</fullName>
    </submittedName>
</protein>
<feature type="region of interest" description="Disordered" evidence="1">
    <location>
        <begin position="419"/>
        <end position="499"/>
    </location>
</feature>
<dbReference type="Proteomes" id="UP000199317">
    <property type="component" value="Unassembled WGS sequence"/>
</dbReference>
<proteinExistence type="predicted"/>
<dbReference type="Pfam" id="PF16220">
    <property type="entry name" value="DUF4880"/>
    <property type="match status" value="1"/>
</dbReference>
<feature type="compositionally biased region" description="Basic residues" evidence="1">
    <location>
        <begin position="317"/>
        <end position="341"/>
    </location>
</feature>